<dbReference type="SUPFAM" id="SSF49899">
    <property type="entry name" value="Concanavalin A-like lectins/glucanases"/>
    <property type="match status" value="1"/>
</dbReference>
<dbReference type="PROSITE" id="PS51318">
    <property type="entry name" value="TAT"/>
    <property type="match status" value="1"/>
</dbReference>
<dbReference type="Pfam" id="PF13385">
    <property type="entry name" value="Laminin_G_3"/>
    <property type="match status" value="1"/>
</dbReference>
<dbReference type="InterPro" id="IPR051918">
    <property type="entry name" value="STPP_CPPED1"/>
</dbReference>
<protein>
    <submittedName>
        <fullName evidence="3">Calcineurin-like phosphoesterase family protein</fullName>
    </submittedName>
</protein>
<dbReference type="SUPFAM" id="SSF56300">
    <property type="entry name" value="Metallo-dependent phosphatases"/>
    <property type="match status" value="1"/>
</dbReference>
<dbReference type="Gene3D" id="3.60.21.10">
    <property type="match status" value="1"/>
</dbReference>
<name>A0A4R2IPA1_9PSEU</name>
<dbReference type="InterPro" id="IPR004843">
    <property type="entry name" value="Calcineurin-like_PHP"/>
</dbReference>
<keyword evidence="4" id="KW-1185">Reference proteome</keyword>
<dbReference type="Gene3D" id="2.60.120.200">
    <property type="match status" value="1"/>
</dbReference>
<accession>A0A4R2IPA1</accession>
<dbReference type="EMBL" id="SLWS01000020">
    <property type="protein sequence ID" value="TCO45829.1"/>
    <property type="molecule type" value="Genomic_DNA"/>
</dbReference>
<proteinExistence type="predicted"/>
<dbReference type="OrthoDB" id="9772095at2"/>
<sequence length="599" mass="66373">MFSSGHYGPAVSSNRRSFLVSAGLLGAGAAVSSATPALADPSSQSGFWCPDGENPRFTIAVIPDTQYLYDEDRGDSAPLDASLRYIVDTAGEHNTVFVAHLGDLTEHGEPREFDQVSRTFRYLDQRTVGYSVLAGNHDIDSGKDDQRGPSAFTATFNPARFRTSPTFRGATKDGYNSYHVFRAAGRDWLVLALDWRPSAGGIQWAKDVLRKHPRSPVILTTHEFVHADSGDGTAQLSDFGQRLWDQLVKGSDQIFLTLNGHFWPPGRVVLRNDAGHDVHAHITNYQDRYYGGSGMIRLYRFDVERGTIDVETLSPWLLGQRPDRLNELAHQEIERTGPADAFAVPIDFKARFAGFDPRPEPPARPAKDLLVPGTVAYWRFDAKNPRDMSGNGNDLVAQKFPNDPQWSDEHHPDQPGHGSVFLNGSYFKTVPGAPMNRSTFPRGYTIEAFFKVSPNFGDTNTWSSLLSRLGTGADAGKTGDDPKEPVATLSVTGGHGVQWAVFPLNQNRISTNWGHEMPLDKWWHVAVVNDGRTTTVYIDGSKLLRNPSTPAVGISTANDSWLVGAYTYDRKVDKVYYGWIGDVRVVDHALEVSRFMLYR</sequence>
<evidence type="ECO:0000313" key="4">
    <source>
        <dbReference type="Proteomes" id="UP000295680"/>
    </source>
</evidence>
<dbReference type="Proteomes" id="UP000295680">
    <property type="component" value="Unassembled WGS sequence"/>
</dbReference>
<dbReference type="PANTHER" id="PTHR43143">
    <property type="entry name" value="METALLOPHOSPHOESTERASE, CALCINEURIN SUPERFAMILY"/>
    <property type="match status" value="1"/>
</dbReference>
<dbReference type="InterPro" id="IPR013320">
    <property type="entry name" value="ConA-like_dom_sf"/>
</dbReference>
<dbReference type="InterPro" id="IPR029052">
    <property type="entry name" value="Metallo-depent_PP-like"/>
</dbReference>
<dbReference type="RefSeq" id="WP_132126034.1">
    <property type="nucleotide sequence ID" value="NZ_SLWS01000020.1"/>
</dbReference>
<dbReference type="AlphaFoldDB" id="A0A4R2IPA1"/>
<dbReference type="Pfam" id="PF00149">
    <property type="entry name" value="Metallophos"/>
    <property type="match status" value="1"/>
</dbReference>
<comment type="caution">
    <text evidence="3">The sequence shown here is derived from an EMBL/GenBank/DDBJ whole genome shotgun (WGS) entry which is preliminary data.</text>
</comment>
<evidence type="ECO:0000256" key="1">
    <source>
        <dbReference type="SAM" id="SignalP"/>
    </source>
</evidence>
<dbReference type="GO" id="GO:0016787">
    <property type="term" value="F:hydrolase activity"/>
    <property type="evidence" value="ECO:0007669"/>
    <property type="project" value="InterPro"/>
</dbReference>
<keyword evidence="1" id="KW-0732">Signal</keyword>
<gene>
    <name evidence="3" type="ORF">EV192_12013</name>
</gene>
<reference evidence="3 4" key="1">
    <citation type="submission" date="2019-03" db="EMBL/GenBank/DDBJ databases">
        <title>Genomic Encyclopedia of Type Strains, Phase IV (KMG-IV): sequencing the most valuable type-strain genomes for metagenomic binning, comparative biology and taxonomic classification.</title>
        <authorList>
            <person name="Goeker M."/>
        </authorList>
    </citation>
    <scope>NUCLEOTIDE SEQUENCE [LARGE SCALE GENOMIC DNA]</scope>
    <source>
        <strain evidence="3 4">DSM 45934</strain>
    </source>
</reference>
<feature type="signal peptide" evidence="1">
    <location>
        <begin position="1"/>
        <end position="39"/>
    </location>
</feature>
<organism evidence="3 4">
    <name type="scientific">Actinocrispum wychmicini</name>
    <dbReference type="NCBI Taxonomy" id="1213861"/>
    <lineage>
        <taxon>Bacteria</taxon>
        <taxon>Bacillati</taxon>
        <taxon>Actinomycetota</taxon>
        <taxon>Actinomycetes</taxon>
        <taxon>Pseudonocardiales</taxon>
        <taxon>Pseudonocardiaceae</taxon>
        <taxon>Actinocrispum</taxon>
    </lineage>
</organism>
<dbReference type="InterPro" id="IPR006311">
    <property type="entry name" value="TAT_signal"/>
</dbReference>
<evidence type="ECO:0000313" key="3">
    <source>
        <dbReference type="EMBL" id="TCO45829.1"/>
    </source>
</evidence>
<feature type="domain" description="Calcineurin-like phosphoesterase" evidence="2">
    <location>
        <begin position="58"/>
        <end position="245"/>
    </location>
</feature>
<feature type="chain" id="PRO_5020399195" evidence="1">
    <location>
        <begin position="40"/>
        <end position="599"/>
    </location>
</feature>
<dbReference type="PANTHER" id="PTHR43143:SF5">
    <property type="entry name" value="SECRETED PROTEIN"/>
    <property type="match status" value="1"/>
</dbReference>
<evidence type="ECO:0000259" key="2">
    <source>
        <dbReference type="Pfam" id="PF00149"/>
    </source>
</evidence>